<dbReference type="EMBL" id="FZQP02006771">
    <property type="protein sequence ID" value="VVD03460.1"/>
    <property type="molecule type" value="Genomic_DNA"/>
</dbReference>
<organism evidence="4 5">
    <name type="scientific">Leptidea sinapis</name>
    <dbReference type="NCBI Taxonomy" id="189913"/>
    <lineage>
        <taxon>Eukaryota</taxon>
        <taxon>Metazoa</taxon>
        <taxon>Ecdysozoa</taxon>
        <taxon>Arthropoda</taxon>
        <taxon>Hexapoda</taxon>
        <taxon>Insecta</taxon>
        <taxon>Pterygota</taxon>
        <taxon>Neoptera</taxon>
        <taxon>Endopterygota</taxon>
        <taxon>Lepidoptera</taxon>
        <taxon>Glossata</taxon>
        <taxon>Ditrysia</taxon>
        <taxon>Papilionoidea</taxon>
        <taxon>Pieridae</taxon>
        <taxon>Dismorphiinae</taxon>
        <taxon>Leptidea</taxon>
    </lineage>
</organism>
<evidence type="ECO:0000313" key="4">
    <source>
        <dbReference type="EMBL" id="VVD03460.1"/>
    </source>
</evidence>
<proteinExistence type="predicted"/>
<feature type="signal peptide" evidence="3">
    <location>
        <begin position="1"/>
        <end position="17"/>
    </location>
</feature>
<feature type="region of interest" description="Disordered" evidence="1">
    <location>
        <begin position="90"/>
        <end position="133"/>
    </location>
</feature>
<name>A0A5E4QZK1_9NEOP</name>
<evidence type="ECO:0000256" key="2">
    <source>
        <dbReference type="SAM" id="Phobius"/>
    </source>
</evidence>
<evidence type="ECO:0000256" key="1">
    <source>
        <dbReference type="SAM" id="MobiDB-lite"/>
    </source>
</evidence>
<evidence type="ECO:0008006" key="6">
    <source>
        <dbReference type="Google" id="ProtNLM"/>
    </source>
</evidence>
<feature type="compositionally biased region" description="Polar residues" evidence="1">
    <location>
        <begin position="96"/>
        <end position="116"/>
    </location>
</feature>
<keyword evidence="2" id="KW-0812">Transmembrane</keyword>
<feature type="transmembrane region" description="Helical" evidence="2">
    <location>
        <begin position="166"/>
        <end position="184"/>
    </location>
</feature>
<sequence length="299" mass="33133">MILRCALLCLISQIANTNVVKTYLSDAYLDVYKNTVHTGTIQKRDLQNLPPTHLETQLPSKNEAKAPLNSDQSILDVALSEGGIVKPEIPVFPQPADSSSANEQSNKQNQNTTTVEITKVPPTKGNETKITPMPKVNESEKSVANNDTVAETDAVDLNSPGVVKRALIVFGGLTLLAVAYFIFYRNKHKKFDAGNTHNTNDSNQFRYGVLNSEDRRENLELSRIPLTMESDDDDDEDLEIFDLGQKRKSISYSNLPGHDEEIVLRSSKDESKNNLLLDIEDGPSDTLINWSSSESKSVL</sequence>
<keyword evidence="5" id="KW-1185">Reference proteome</keyword>
<dbReference type="AlphaFoldDB" id="A0A5E4QZK1"/>
<keyword evidence="3" id="KW-0732">Signal</keyword>
<evidence type="ECO:0000313" key="5">
    <source>
        <dbReference type="Proteomes" id="UP000324832"/>
    </source>
</evidence>
<reference evidence="4 5" key="1">
    <citation type="submission" date="2017-07" db="EMBL/GenBank/DDBJ databases">
        <authorList>
            <person name="Talla V."/>
            <person name="Backstrom N."/>
        </authorList>
    </citation>
    <scope>NUCLEOTIDE SEQUENCE [LARGE SCALE GENOMIC DNA]</scope>
</reference>
<keyword evidence="2" id="KW-1133">Transmembrane helix</keyword>
<protein>
    <recommendedName>
        <fullName evidence="6">Syndecan/Neurexin domain-containing protein</fullName>
    </recommendedName>
</protein>
<dbReference type="Proteomes" id="UP000324832">
    <property type="component" value="Unassembled WGS sequence"/>
</dbReference>
<accession>A0A5E4QZK1</accession>
<evidence type="ECO:0000256" key="3">
    <source>
        <dbReference type="SAM" id="SignalP"/>
    </source>
</evidence>
<gene>
    <name evidence="4" type="ORF">LSINAPIS_LOCUS13453</name>
</gene>
<keyword evidence="2" id="KW-0472">Membrane</keyword>
<feature type="chain" id="PRO_5022790729" description="Syndecan/Neurexin domain-containing protein" evidence="3">
    <location>
        <begin position="18"/>
        <end position="299"/>
    </location>
</feature>